<keyword evidence="3" id="KW-0677">Repeat</keyword>
<evidence type="ECO:0000313" key="10">
    <source>
        <dbReference type="Proteomes" id="UP000749559"/>
    </source>
</evidence>
<name>A0A8S4N6Y4_OWEFU</name>
<dbReference type="Gene3D" id="3.30.160.60">
    <property type="entry name" value="Classic Zinc Finger"/>
    <property type="match status" value="1"/>
</dbReference>
<evidence type="ECO:0000256" key="5">
    <source>
        <dbReference type="ARBA" id="ARBA00022833"/>
    </source>
</evidence>
<dbReference type="AlphaFoldDB" id="A0A8S4N6Y4"/>
<dbReference type="InterPro" id="IPR050331">
    <property type="entry name" value="Zinc_finger"/>
</dbReference>
<evidence type="ECO:0000259" key="8">
    <source>
        <dbReference type="PROSITE" id="PS50157"/>
    </source>
</evidence>
<evidence type="ECO:0000256" key="2">
    <source>
        <dbReference type="ARBA" id="ARBA00022723"/>
    </source>
</evidence>
<organism evidence="9 10">
    <name type="scientific">Owenia fusiformis</name>
    <name type="common">Polychaete worm</name>
    <dbReference type="NCBI Taxonomy" id="6347"/>
    <lineage>
        <taxon>Eukaryota</taxon>
        <taxon>Metazoa</taxon>
        <taxon>Spiralia</taxon>
        <taxon>Lophotrochozoa</taxon>
        <taxon>Annelida</taxon>
        <taxon>Polychaeta</taxon>
        <taxon>Sedentaria</taxon>
        <taxon>Canalipalpata</taxon>
        <taxon>Sabellida</taxon>
        <taxon>Oweniida</taxon>
        <taxon>Oweniidae</taxon>
        <taxon>Owenia</taxon>
    </lineage>
</organism>
<sequence length="109" mass="13162">MWFATSAELKNHMSTHHVNLIHKCEYCDREFGLLSAKYNHEHICKSRDERIEIKCSICQKSFPCQRYLKKHMHIHKNLKVKCMLCHKHFSNKFSLKRHMKKSHMNDHDG</sequence>
<dbReference type="EMBL" id="CAIIXF020000002">
    <property type="protein sequence ID" value="CAH1776335.1"/>
    <property type="molecule type" value="Genomic_DNA"/>
</dbReference>
<dbReference type="SMART" id="SM00355">
    <property type="entry name" value="ZnF_C2H2"/>
    <property type="match status" value="3"/>
</dbReference>
<feature type="domain" description="C2H2-type" evidence="8">
    <location>
        <begin position="80"/>
        <end position="108"/>
    </location>
</feature>
<dbReference type="SUPFAM" id="SSF57667">
    <property type="entry name" value="beta-beta-alpha zinc fingers"/>
    <property type="match status" value="2"/>
</dbReference>
<evidence type="ECO:0000256" key="4">
    <source>
        <dbReference type="ARBA" id="ARBA00022771"/>
    </source>
</evidence>
<dbReference type="PANTHER" id="PTHR16515:SF66">
    <property type="entry name" value="C2H2-TYPE DOMAIN-CONTAINING PROTEIN"/>
    <property type="match status" value="1"/>
</dbReference>
<dbReference type="PROSITE" id="PS00028">
    <property type="entry name" value="ZINC_FINGER_C2H2_1"/>
    <property type="match status" value="2"/>
</dbReference>
<dbReference type="GO" id="GO:0010468">
    <property type="term" value="P:regulation of gene expression"/>
    <property type="evidence" value="ECO:0007669"/>
    <property type="project" value="TreeGrafter"/>
</dbReference>
<dbReference type="GO" id="GO:0005634">
    <property type="term" value="C:nucleus"/>
    <property type="evidence" value="ECO:0007669"/>
    <property type="project" value="UniProtKB-SubCell"/>
</dbReference>
<dbReference type="InterPro" id="IPR013087">
    <property type="entry name" value="Znf_C2H2_type"/>
</dbReference>
<evidence type="ECO:0000256" key="6">
    <source>
        <dbReference type="ARBA" id="ARBA00023242"/>
    </source>
</evidence>
<evidence type="ECO:0000313" key="9">
    <source>
        <dbReference type="EMBL" id="CAH1776335.1"/>
    </source>
</evidence>
<keyword evidence="10" id="KW-1185">Reference proteome</keyword>
<dbReference type="Pfam" id="PF00096">
    <property type="entry name" value="zf-C2H2"/>
    <property type="match status" value="2"/>
</dbReference>
<feature type="domain" description="C2H2-type" evidence="8">
    <location>
        <begin position="53"/>
        <end position="80"/>
    </location>
</feature>
<keyword evidence="5" id="KW-0862">Zinc</keyword>
<keyword evidence="2" id="KW-0479">Metal-binding</keyword>
<comment type="subcellular location">
    <subcellularLocation>
        <location evidence="1">Nucleus</location>
    </subcellularLocation>
</comment>
<comment type="caution">
    <text evidence="9">The sequence shown here is derived from an EMBL/GenBank/DDBJ whole genome shotgun (WGS) entry which is preliminary data.</text>
</comment>
<dbReference type="GO" id="GO:0008270">
    <property type="term" value="F:zinc ion binding"/>
    <property type="evidence" value="ECO:0007669"/>
    <property type="project" value="UniProtKB-KW"/>
</dbReference>
<dbReference type="Proteomes" id="UP000749559">
    <property type="component" value="Unassembled WGS sequence"/>
</dbReference>
<keyword evidence="4 7" id="KW-0863">Zinc-finger</keyword>
<evidence type="ECO:0000256" key="7">
    <source>
        <dbReference type="PROSITE-ProRule" id="PRU00042"/>
    </source>
</evidence>
<dbReference type="InterPro" id="IPR036236">
    <property type="entry name" value="Znf_C2H2_sf"/>
</dbReference>
<proteinExistence type="predicted"/>
<gene>
    <name evidence="9" type="ORF">OFUS_LOCUS3518</name>
</gene>
<keyword evidence="6" id="KW-0539">Nucleus</keyword>
<dbReference type="PANTHER" id="PTHR16515">
    <property type="entry name" value="PR DOMAIN ZINC FINGER PROTEIN"/>
    <property type="match status" value="1"/>
</dbReference>
<evidence type="ECO:0000256" key="3">
    <source>
        <dbReference type="ARBA" id="ARBA00022737"/>
    </source>
</evidence>
<reference evidence="9" key="1">
    <citation type="submission" date="2022-03" db="EMBL/GenBank/DDBJ databases">
        <authorList>
            <person name="Martin C."/>
        </authorList>
    </citation>
    <scope>NUCLEOTIDE SEQUENCE</scope>
</reference>
<dbReference type="PROSITE" id="PS50157">
    <property type="entry name" value="ZINC_FINGER_C2H2_2"/>
    <property type="match status" value="2"/>
</dbReference>
<protein>
    <recommendedName>
        <fullName evidence="8">C2H2-type domain-containing protein</fullName>
    </recommendedName>
</protein>
<dbReference type="OrthoDB" id="6080248at2759"/>
<accession>A0A8S4N6Y4</accession>
<evidence type="ECO:0000256" key="1">
    <source>
        <dbReference type="ARBA" id="ARBA00004123"/>
    </source>
</evidence>